<evidence type="ECO:0000313" key="6">
    <source>
        <dbReference type="EMBL" id="QDT91776.1"/>
    </source>
</evidence>
<dbReference type="InterPro" id="IPR038081">
    <property type="entry name" value="CalX-like_sf"/>
</dbReference>
<dbReference type="PANTHER" id="PTHR11878:SF65">
    <property type="entry name" value="NA_CA-EXCHANGE PROTEIN, ISOFORM G"/>
    <property type="match status" value="1"/>
</dbReference>
<feature type="domain" description="Calx-beta" evidence="5">
    <location>
        <begin position="33"/>
        <end position="129"/>
    </location>
</feature>
<evidence type="ECO:0000259" key="5">
    <source>
        <dbReference type="SMART" id="SM00237"/>
    </source>
</evidence>
<dbReference type="Gene3D" id="2.60.40.2030">
    <property type="match status" value="1"/>
</dbReference>
<dbReference type="PANTHER" id="PTHR11878">
    <property type="entry name" value="SODIUM/CALCIUM EXCHANGER"/>
    <property type="match status" value="1"/>
</dbReference>
<dbReference type="EMBL" id="CP036343">
    <property type="protein sequence ID" value="QDT91776.1"/>
    <property type="molecule type" value="Genomic_DNA"/>
</dbReference>
<dbReference type="SUPFAM" id="SSF141072">
    <property type="entry name" value="CalX-like"/>
    <property type="match status" value="2"/>
</dbReference>
<keyword evidence="4" id="KW-0406">Ion transport</keyword>
<dbReference type="InterPro" id="IPR003644">
    <property type="entry name" value="Calx_beta"/>
</dbReference>
<keyword evidence="4" id="KW-0813">Transport</keyword>
<dbReference type="SMART" id="SM00237">
    <property type="entry name" value="Calx_beta"/>
    <property type="match status" value="1"/>
</dbReference>
<dbReference type="GO" id="GO:0016020">
    <property type="term" value="C:membrane"/>
    <property type="evidence" value="ECO:0007669"/>
    <property type="project" value="InterPro"/>
</dbReference>
<proteinExistence type="predicted"/>
<sequence>MNTELVELDETFLINLYNIQANQADILLADDQAVVTIRDEDQAQISVEDISVNENAGTAVITVSLNAPVDAPISVDYSTSDQTANNPADYHSASGTLIFNPGILSQTITVSIVDSDYFEVNETFQVDLSNVQDLDRNVTLSDDQAVVTIQDKEIGAADIHFRVVNQPTSTSLTGEADSIPVNQSIISEWSMYWVEIWVELTSRIEQGIFSAQVDLSYNSEFTSAAEIELGAGFTQNQAGIINDPNGTVTGITAESTSADLGTDRPLLFARIRFAPGSEDQVFLDTESQIIGPYDLNFELSNAQVSLTGNTPVTVNAGLSPGASIYANPFDLNDDDVINYRDLIRFVGLFNTVPSQSDSDEAWFADFNQDDRINYRDLIALIGNYGKSKPAPSPVNYSQNYPDAWNHLLLANTLITAPVTADSVSQPNVVSTFDSAVSLTSPALSSEQQETLKHIDIQVLDLGGDILGRAAGSTIYIDVNAAGYGWFVDSTPADYSEYYWSSELTLIALPDSDAADGIDLWTVIQHELGHLLDYEHSETGLMQETLAPGIRKLPEWELNYEYEDAIDPETIDPYFSTIQDGNNLLPF</sequence>
<keyword evidence="3" id="KW-0106">Calcium</keyword>
<keyword evidence="2" id="KW-0677">Repeat</keyword>
<dbReference type="GO" id="GO:0000272">
    <property type="term" value="P:polysaccharide catabolic process"/>
    <property type="evidence" value="ECO:0007669"/>
    <property type="project" value="InterPro"/>
</dbReference>
<dbReference type="Gene3D" id="1.10.1330.10">
    <property type="entry name" value="Dockerin domain"/>
    <property type="match status" value="1"/>
</dbReference>
<evidence type="ECO:0000256" key="3">
    <source>
        <dbReference type="ARBA" id="ARBA00022837"/>
    </source>
</evidence>
<keyword evidence="1" id="KW-0732">Signal</keyword>
<keyword evidence="7" id="KW-1185">Reference proteome</keyword>
<dbReference type="SUPFAM" id="SSF55486">
    <property type="entry name" value="Metalloproteases ('zincins'), catalytic domain"/>
    <property type="match status" value="1"/>
</dbReference>
<evidence type="ECO:0000256" key="4">
    <source>
        <dbReference type="ARBA" id="ARBA00023065"/>
    </source>
</evidence>
<dbReference type="AlphaFoldDB" id="A0A517VFL3"/>
<dbReference type="GO" id="GO:0030001">
    <property type="term" value="P:metal ion transport"/>
    <property type="evidence" value="ECO:0007669"/>
    <property type="project" value="TreeGrafter"/>
</dbReference>
<evidence type="ECO:0000256" key="1">
    <source>
        <dbReference type="ARBA" id="ARBA00022729"/>
    </source>
</evidence>
<dbReference type="SUPFAM" id="SSF63446">
    <property type="entry name" value="Type I dockerin domain"/>
    <property type="match status" value="1"/>
</dbReference>
<dbReference type="InterPro" id="IPR051171">
    <property type="entry name" value="CaCA"/>
</dbReference>
<dbReference type="InterPro" id="IPR018247">
    <property type="entry name" value="EF_Hand_1_Ca_BS"/>
</dbReference>
<name>A0A517VFL3_9PLAN</name>
<dbReference type="Proteomes" id="UP000316855">
    <property type="component" value="Chromosome"/>
</dbReference>
<protein>
    <submittedName>
        <fullName evidence="6">Calx-beta domain protein</fullName>
    </submittedName>
</protein>
<dbReference type="Pfam" id="PF03160">
    <property type="entry name" value="Calx-beta"/>
    <property type="match status" value="1"/>
</dbReference>
<evidence type="ECO:0000313" key="7">
    <source>
        <dbReference type="Proteomes" id="UP000316855"/>
    </source>
</evidence>
<dbReference type="KEGG" id="gax:Pan161_34390"/>
<dbReference type="OrthoDB" id="292060at2"/>
<evidence type="ECO:0000256" key="2">
    <source>
        <dbReference type="ARBA" id="ARBA00022737"/>
    </source>
</evidence>
<accession>A0A517VFL3</accession>
<organism evidence="6 7">
    <name type="scientific">Gimesia algae</name>
    <dbReference type="NCBI Taxonomy" id="2527971"/>
    <lineage>
        <taxon>Bacteria</taxon>
        <taxon>Pseudomonadati</taxon>
        <taxon>Planctomycetota</taxon>
        <taxon>Planctomycetia</taxon>
        <taxon>Planctomycetales</taxon>
        <taxon>Planctomycetaceae</taxon>
        <taxon>Gimesia</taxon>
    </lineage>
</organism>
<gene>
    <name evidence="6" type="ORF">Pan161_34390</name>
</gene>
<dbReference type="InterPro" id="IPR036439">
    <property type="entry name" value="Dockerin_dom_sf"/>
</dbReference>
<dbReference type="GO" id="GO:0007154">
    <property type="term" value="P:cell communication"/>
    <property type="evidence" value="ECO:0007669"/>
    <property type="project" value="InterPro"/>
</dbReference>
<reference evidence="6 7" key="1">
    <citation type="submission" date="2019-02" db="EMBL/GenBank/DDBJ databases">
        <title>Deep-cultivation of Planctomycetes and their phenomic and genomic characterization uncovers novel biology.</title>
        <authorList>
            <person name="Wiegand S."/>
            <person name="Jogler M."/>
            <person name="Boedeker C."/>
            <person name="Pinto D."/>
            <person name="Vollmers J."/>
            <person name="Rivas-Marin E."/>
            <person name="Kohn T."/>
            <person name="Peeters S.H."/>
            <person name="Heuer A."/>
            <person name="Rast P."/>
            <person name="Oberbeckmann S."/>
            <person name="Bunk B."/>
            <person name="Jeske O."/>
            <person name="Meyerdierks A."/>
            <person name="Storesund J.E."/>
            <person name="Kallscheuer N."/>
            <person name="Luecker S."/>
            <person name="Lage O.M."/>
            <person name="Pohl T."/>
            <person name="Merkel B.J."/>
            <person name="Hornburger P."/>
            <person name="Mueller R.-W."/>
            <person name="Bruemmer F."/>
            <person name="Labrenz M."/>
            <person name="Spormann A.M."/>
            <person name="Op den Camp H."/>
            <person name="Overmann J."/>
            <person name="Amann R."/>
            <person name="Jetten M.S.M."/>
            <person name="Mascher T."/>
            <person name="Medema M.H."/>
            <person name="Devos D.P."/>
            <person name="Kaster A.-K."/>
            <person name="Ovreas L."/>
            <person name="Rohde M."/>
            <person name="Galperin M.Y."/>
            <person name="Jogler C."/>
        </authorList>
    </citation>
    <scope>NUCLEOTIDE SEQUENCE [LARGE SCALE GENOMIC DNA]</scope>
    <source>
        <strain evidence="6 7">Pan161</strain>
    </source>
</reference>
<dbReference type="PROSITE" id="PS00018">
    <property type="entry name" value="EF_HAND_1"/>
    <property type="match status" value="2"/>
</dbReference>